<comment type="catalytic activity">
    <reaction evidence="24">
        <text>a 5'-end (5'-triphosphoguanosine)-adenylyl-adenylyl-cytidylyl-adenosine in mRNA + S-adenosyl-L-methionine = a 5'-end (5'-triphosphoguanosine)-(2'-O-methyladenylyl)-adenylyl-cytidylyl-adenosine in mRNA + S-adenosyl-L-homocysteine + H(+)</text>
        <dbReference type="Rhea" id="RHEA:65380"/>
        <dbReference type="Rhea" id="RHEA-COMP:16797"/>
        <dbReference type="Rhea" id="RHEA-COMP:16801"/>
        <dbReference type="ChEBI" id="CHEBI:15378"/>
        <dbReference type="ChEBI" id="CHEBI:57856"/>
        <dbReference type="ChEBI" id="CHEBI:59789"/>
        <dbReference type="ChEBI" id="CHEBI:156482"/>
        <dbReference type="ChEBI" id="CHEBI:156484"/>
    </reaction>
</comment>
<evidence type="ECO:0000256" key="20">
    <source>
        <dbReference type="ARBA" id="ARBA00024499"/>
    </source>
</evidence>
<protein>
    <recommendedName>
        <fullName evidence="23">Replicase</fullName>
        <ecNumber evidence="21">2.1.1.375</ecNumber>
        <ecNumber evidence="3">2.7.7.48</ecNumber>
        <ecNumber evidence="4">2.7.7.88</ecNumber>
    </recommendedName>
    <alternativeName>
        <fullName evidence="22">Transcriptase</fullName>
    </alternativeName>
</protein>
<dbReference type="InterPro" id="IPR025786">
    <property type="entry name" value="Mononega_L_MeTrfase"/>
</dbReference>
<sequence>MSLASRMTSVGGADNYGESDYGWDETVLGDMHLNSAINLDLFKEFLHIDSPVYKVKENHRLTEELRELQSLARKSSKIEIGFQRLFARMFPRDGNLIPMDSTMTRMIMKIIRDSGTKYKLGIPLLGISEEMIKEGAMVPSNLVYSFNCFLNIIYGRSEWIRSEGIAIRFKMYEHGRFIRRDLTISGKEYNFVVGKEVVEIRASGRKERFIADYNSLLLLLDVAGQRICAHLCSQLGEISGVPGSLSRYHLETLCTAGDRMIERCGNKAYEVLGMYEALCVGRLLENNPDGITDHTQFSANCEEELQELIAGSVEPAFMKSQVDLIKTTLEKMKNQDISNAFCLYRVWGHPTVDIYEGMKKVHTIGTKVKVIPPNLGTIMVCQFRKMFMSTFFKKHHRYPPITGTPGEYLERCLKDNVAIRIEHLAYNLRDFEFIRIGETYSVPDTFDMCHVLNDKAVSPDMSELLESIKNGKGTSCGAKRRGILRWMEGDSLNCKSFLSDIDENGLSEEDLLIGMYEKEREIKVAARMYSLMTERMRYYFVLTEGLIADYILPHFPEITMKDSLNVLLKKMWESGGQRSIGSMDVNINIDFSKWNTNMREGPTSDTFREMDGIFGFKRLIARTHEIFNASLVYSASGKYLPTVENGRILDDPPMCYRGHLGGFEGLRQKGWTVATVCLLAYLSEQNKIQMKLMGQGDNQIIRLRMPTSYWDSLRLTEEMKKKEARILSDKFVHEMDIIFTGVGLPIKVRETWKSTRLFMYGKVMLLDGRQLPQWYKKTLRSYALSNEGTLTISGVIGTIATNMCAAGGGSEVPCVMYLFFLLLAEWSLEFMFRYHPFTRVGIKDGSSMEFRLNEKGGYVHKQTRKTNNLWLKSLLVLVPTAVGGSVTIPLTGFIMRGFPDKASEGYAWLKFLGSSKSPIQGFLKNFYTFLPNDTVEADMLVQSPFSLNHKRPPTPGLQTRENIREWLLSTPRFQQNRFIRSMQVLLSGFDKKSVCRELLTERMNPLISHEVYETFGHVYCEGIVARVENTRTIRTLHLSREDRKPIVAKLMTDEMAYIAYMWWRGNTKGEVFEECATKQARKGRNVGWKREIMGITTPHPLEVLFQSVCRPGDQCQRSDDYITSKLVDDGKFPPFLGSKIKNKVYSLQDEEARREPLIKTGARLARQFNWIGMGENMRGLILKNVGSICDVSVFDKFVDDDPSDNLYTGSLMHRFTPSSVSEGCFINYAPQVGHKVFMSSDTLPSLSRGQTNYTFHFQAMYCFLQYSISKSGNEGSYHHHIMCQDCVVPVEDEFDDIPSETPSIVKAQEEQYVSIIRTTLGYIHTKPRSSMVLEDKSPIGRYIEDVEGHEKELYSGVVELLCWKSALEILGRTRDTHATVGTEDLQGWPRIYAYKVSRRHIIGKVTSFLLYILAVQIGELPLPYSMERVSRRAIDVVSRVGLEGFSAVASLCLGRDIPMVNDVVTIVDGFAYPETVSVCLRSIKASILMTIGKVIRVDGFMSRRSVYPTESMTSDDFLRILGFKAVIFYGCTKIHEKCQLKGLDQVTYAEMMCHHRCLEKLLSSNLLTHMTMDRAMKYLPIKITKILPKISSTRPKTIAVTREVETENREFSDTFPIDERVTYPEMDLKTHQMIQYPTSSIYKWSDILLGIEHYDHVIVMGDGTGGTSMVAAHMFPNSTIYPMALLESKNLIPQDMESLAPPMSRKLTNVDSSLLIDLPDDIRKPAFRTRMLERVLLMRGNILIISDIEGTGTLFRDIVSTCLYMPTSTDVLMKTHLADLCGSYYMMKGAGRIRLRGSRLANLRYGEVFVSFRVTGGNIRPNRRGLGNCIQEVMIGLMNTQIETATGMLSQIESMFPLAADMSMNIAMMKMASWGGSFSRKVLGEDGLKLMGYVYQYINTHYHFASSSYRPGDNRTVTPRRREDLTKLLCSIMLGVYGEDTETIEEVSKYTLIGSKKGVPGKSYFKVLMWKTGTKRALEHDEYMVGRAIRNYRTRILEAKKLDGPIGLPFHSGSLRKIATWGYKIPISASGGWIDNHLQI</sequence>
<dbReference type="PROSITE" id="PS51590">
    <property type="entry name" value="SAM_MT_MNV_L"/>
    <property type="match status" value="1"/>
</dbReference>
<dbReference type="InterPro" id="IPR026890">
    <property type="entry name" value="Mononeg_mRNAcap"/>
</dbReference>
<keyword evidence="5" id="KW-0696">RNA-directed RNA polymerase</keyword>
<keyword evidence="6" id="KW-0489">Methyltransferase</keyword>
<feature type="domain" description="RdRp catalytic" evidence="27">
    <location>
        <begin position="583"/>
        <end position="768"/>
    </location>
</feature>
<dbReference type="GO" id="GO:0016787">
    <property type="term" value="F:hydrolase activity"/>
    <property type="evidence" value="ECO:0007669"/>
    <property type="project" value="UniProtKB-KW"/>
</dbReference>
<keyword evidence="10" id="KW-0548">Nucleotidyltransferase</keyword>
<evidence type="ECO:0000256" key="17">
    <source>
        <dbReference type="ARBA" id="ARBA00023200"/>
    </source>
</evidence>
<evidence type="ECO:0000256" key="13">
    <source>
        <dbReference type="ARBA" id="ARBA00022840"/>
    </source>
</evidence>
<dbReference type="EC" id="2.7.7.88" evidence="4"/>
<comment type="catalytic activity">
    <reaction evidence="26">
        <text>GTP + H2O = GDP + phosphate + H(+)</text>
        <dbReference type="Rhea" id="RHEA:19669"/>
        <dbReference type="ChEBI" id="CHEBI:15377"/>
        <dbReference type="ChEBI" id="CHEBI:15378"/>
        <dbReference type="ChEBI" id="CHEBI:37565"/>
        <dbReference type="ChEBI" id="CHEBI:43474"/>
        <dbReference type="ChEBI" id="CHEBI:58189"/>
    </reaction>
</comment>
<keyword evidence="17" id="KW-1035">Host cytoplasm</keyword>
<keyword evidence="15" id="KW-0693">Viral RNA replication</keyword>
<dbReference type="EC" id="2.1.1.375" evidence="21"/>
<evidence type="ECO:0000256" key="3">
    <source>
        <dbReference type="ARBA" id="ARBA00012494"/>
    </source>
</evidence>
<proteinExistence type="predicted"/>
<evidence type="ECO:0000256" key="24">
    <source>
        <dbReference type="ARBA" id="ARBA00047332"/>
    </source>
</evidence>
<comment type="subcellular location">
    <subcellularLocation>
        <location evidence="1">Host cytoplasm</location>
    </subcellularLocation>
    <subcellularLocation>
        <location evidence="2">Virion</location>
    </subcellularLocation>
</comment>
<keyword evidence="12" id="KW-0378">Hydrolase</keyword>
<keyword evidence="18" id="KW-0511">Multifunctional enzyme</keyword>
<evidence type="ECO:0000256" key="21">
    <source>
        <dbReference type="ARBA" id="ARBA00026099"/>
    </source>
</evidence>
<dbReference type="InterPro" id="IPR039736">
    <property type="entry name" value="L_poly_C"/>
</dbReference>
<dbReference type="Pfam" id="PF00946">
    <property type="entry name" value="Mononeg_RNA_pol"/>
    <property type="match status" value="1"/>
</dbReference>
<evidence type="ECO:0000256" key="23">
    <source>
        <dbReference type="ARBA" id="ARBA00031012"/>
    </source>
</evidence>
<evidence type="ECO:0000256" key="2">
    <source>
        <dbReference type="ARBA" id="ARBA00004328"/>
    </source>
</evidence>
<evidence type="ECO:0000256" key="12">
    <source>
        <dbReference type="ARBA" id="ARBA00022801"/>
    </source>
</evidence>
<evidence type="ECO:0000256" key="11">
    <source>
        <dbReference type="ARBA" id="ARBA00022741"/>
    </source>
</evidence>
<keyword evidence="11" id="KW-0547">Nucleotide-binding</keyword>
<evidence type="ECO:0000256" key="7">
    <source>
        <dbReference type="ARBA" id="ARBA00022664"/>
    </source>
</evidence>
<keyword evidence="14" id="KW-0946">Virion</keyword>
<evidence type="ECO:0000256" key="25">
    <source>
        <dbReference type="ARBA" id="ARBA00047370"/>
    </source>
</evidence>
<accession>A0A411JJQ3</accession>
<evidence type="ECO:0000259" key="28">
    <source>
        <dbReference type="PROSITE" id="PS51590"/>
    </source>
</evidence>
<dbReference type="Pfam" id="PF14318">
    <property type="entry name" value="Mononeg_mRNAcap"/>
    <property type="match status" value="1"/>
</dbReference>
<evidence type="ECO:0000256" key="22">
    <source>
        <dbReference type="ARBA" id="ARBA00030436"/>
    </source>
</evidence>
<dbReference type="EC" id="2.7.7.48" evidence="3"/>
<dbReference type="PROSITE" id="PS50526">
    <property type="entry name" value="RDRP_SSRNA_NEG_NONSEG"/>
    <property type="match status" value="1"/>
</dbReference>
<comment type="catalytic activity">
    <reaction evidence="20">
        <text>a 5'-end (5'-triphosphoguanosine)-(2'-O-methyladenylyl)-adenylyl-cytidylyl-adenosine in mRNA + S-adenosyl-L-methionine = a 5'-end (N(7)-methyl 5'-triphosphoguanosine)-(2'-O-methyladenylyl)-adenylyl-cytidylyl-adenosine in mRNA + S-adenosyl-L-homocysteine</text>
        <dbReference type="Rhea" id="RHEA:65440"/>
        <dbReference type="Rhea" id="RHEA-COMP:16798"/>
        <dbReference type="Rhea" id="RHEA-COMP:16801"/>
        <dbReference type="ChEBI" id="CHEBI:57856"/>
        <dbReference type="ChEBI" id="CHEBI:59789"/>
        <dbReference type="ChEBI" id="CHEBI:156482"/>
        <dbReference type="ChEBI" id="CHEBI:156483"/>
    </reaction>
</comment>
<evidence type="ECO:0000256" key="19">
    <source>
        <dbReference type="ARBA" id="ARBA00024494"/>
    </source>
</evidence>
<organism evidence="29">
    <name type="scientific">Varicosavirus lactucae</name>
    <dbReference type="NCBI Taxonomy" id="1985698"/>
    <lineage>
        <taxon>Viruses</taxon>
        <taxon>Riboviria</taxon>
        <taxon>Orthornavirae</taxon>
        <taxon>Negarnaviricota</taxon>
        <taxon>Haploviricotina</taxon>
        <taxon>Monjiviricetes</taxon>
        <taxon>Mononegavirales</taxon>
        <taxon>Rhabdoviridae</taxon>
        <taxon>Betarhabdovirinae</taxon>
        <taxon>Varicosavirus</taxon>
    </lineage>
</organism>
<evidence type="ECO:0000313" key="29">
    <source>
        <dbReference type="EMBL" id="QBC40942.1"/>
    </source>
</evidence>
<comment type="catalytic activity">
    <reaction evidence="25">
        <text>a 5'-end (5'-triphosphoguanosine)-adenylyl-adenylyl-cytidylyl-adenosine in mRNA + 2 S-adenosyl-L-methionine = a 5'-end (N(7)-methyl 5'-triphosphoguanosine)-(2'-O-methyladenylyl)-adenylyl-cytidylyl-adenosine in mRNA + 2 S-adenosyl-L-homocysteine + H(+)</text>
        <dbReference type="Rhea" id="RHEA:65376"/>
        <dbReference type="Rhea" id="RHEA-COMP:16797"/>
        <dbReference type="Rhea" id="RHEA-COMP:16798"/>
        <dbReference type="ChEBI" id="CHEBI:15378"/>
        <dbReference type="ChEBI" id="CHEBI:57856"/>
        <dbReference type="ChEBI" id="CHEBI:59789"/>
        <dbReference type="ChEBI" id="CHEBI:156483"/>
        <dbReference type="ChEBI" id="CHEBI:156484"/>
        <dbReference type="EC" id="2.1.1.375"/>
    </reaction>
</comment>
<evidence type="ECO:0000256" key="8">
    <source>
        <dbReference type="ARBA" id="ARBA00022679"/>
    </source>
</evidence>
<evidence type="ECO:0000256" key="6">
    <source>
        <dbReference type="ARBA" id="ARBA00022603"/>
    </source>
</evidence>
<keyword evidence="9" id="KW-0949">S-adenosyl-L-methionine</keyword>
<dbReference type="GO" id="GO:0030430">
    <property type="term" value="C:host cell cytoplasm"/>
    <property type="evidence" value="ECO:0007669"/>
    <property type="project" value="UniProtKB-SubCell"/>
</dbReference>
<feature type="domain" description="Mononegavirus-type SAM-dependent 2'-O-MTase" evidence="28">
    <location>
        <begin position="1632"/>
        <end position="1811"/>
    </location>
</feature>
<evidence type="ECO:0000256" key="9">
    <source>
        <dbReference type="ARBA" id="ARBA00022691"/>
    </source>
</evidence>
<comment type="catalytic activity">
    <reaction evidence="19">
        <text>a 5'-end triphospho-adenylyl-adenylyl-cytidylyl-adenosine in mRNA + GDP + H(+) = a 5'-end (5'-triphosphoguanosine)-adenylyl-adenylyl-cytidylyl-adenosine in mRNA + diphosphate</text>
        <dbReference type="Rhea" id="RHEA:65436"/>
        <dbReference type="Rhea" id="RHEA-COMP:16797"/>
        <dbReference type="Rhea" id="RHEA-COMP:16799"/>
        <dbReference type="ChEBI" id="CHEBI:15378"/>
        <dbReference type="ChEBI" id="CHEBI:33019"/>
        <dbReference type="ChEBI" id="CHEBI:58189"/>
        <dbReference type="ChEBI" id="CHEBI:156484"/>
        <dbReference type="ChEBI" id="CHEBI:156503"/>
        <dbReference type="EC" id="2.7.7.88"/>
    </reaction>
</comment>
<evidence type="ECO:0000256" key="18">
    <source>
        <dbReference type="ARBA" id="ARBA00023268"/>
    </source>
</evidence>
<dbReference type="GO" id="GO:0044423">
    <property type="term" value="C:virion component"/>
    <property type="evidence" value="ECO:0007669"/>
    <property type="project" value="UniProtKB-KW"/>
</dbReference>
<dbReference type="InterPro" id="IPR014023">
    <property type="entry name" value="Mononeg_RNA_pol_cat"/>
</dbReference>
<reference evidence="29" key="1">
    <citation type="submission" date="2018-05" db="EMBL/GenBank/DDBJ databases">
        <authorList>
            <person name="Zheng G.H."/>
            <person name="Ye T."/>
            <person name="Ming Y.L."/>
        </authorList>
    </citation>
    <scope>NUCLEOTIDE SEQUENCE</scope>
    <source>
        <strain evidence="29">Xm</strain>
    </source>
</reference>
<evidence type="ECO:0000256" key="1">
    <source>
        <dbReference type="ARBA" id="ARBA00004192"/>
    </source>
</evidence>
<keyword evidence="16" id="KW-0506">mRNA capping</keyword>
<dbReference type="EMBL" id="MH349091">
    <property type="protein sequence ID" value="QBC40942.1"/>
    <property type="molecule type" value="Viral_cRNA"/>
</dbReference>
<evidence type="ECO:0000256" key="16">
    <source>
        <dbReference type="ARBA" id="ARBA00023042"/>
    </source>
</evidence>
<keyword evidence="8" id="KW-0808">Transferase</keyword>
<dbReference type="GO" id="GO:0005524">
    <property type="term" value="F:ATP binding"/>
    <property type="evidence" value="ECO:0007669"/>
    <property type="project" value="UniProtKB-KW"/>
</dbReference>
<keyword evidence="7" id="KW-0507">mRNA processing</keyword>
<evidence type="ECO:0000256" key="15">
    <source>
        <dbReference type="ARBA" id="ARBA00022953"/>
    </source>
</evidence>
<dbReference type="GO" id="GO:0003968">
    <property type="term" value="F:RNA-directed RNA polymerase activity"/>
    <property type="evidence" value="ECO:0007669"/>
    <property type="project" value="UniProtKB-KW"/>
</dbReference>
<evidence type="ECO:0000256" key="10">
    <source>
        <dbReference type="ARBA" id="ARBA00022695"/>
    </source>
</evidence>
<evidence type="ECO:0000256" key="4">
    <source>
        <dbReference type="ARBA" id="ARBA00012582"/>
    </source>
</evidence>
<name>A0A411JJQ3_9RHAB</name>
<evidence type="ECO:0000256" key="26">
    <source>
        <dbReference type="ARBA" id="ARBA00048548"/>
    </source>
</evidence>
<evidence type="ECO:0000256" key="5">
    <source>
        <dbReference type="ARBA" id="ARBA00022484"/>
    </source>
</evidence>
<evidence type="ECO:0000256" key="14">
    <source>
        <dbReference type="ARBA" id="ARBA00022844"/>
    </source>
</evidence>
<dbReference type="GO" id="GO:0004482">
    <property type="term" value="F:mRNA 5'-cap (guanine-N7-)-methyltransferase activity"/>
    <property type="evidence" value="ECO:0007669"/>
    <property type="project" value="InterPro"/>
</dbReference>
<dbReference type="NCBIfam" id="TIGR04198">
    <property type="entry name" value="paramyx_RNAcap"/>
    <property type="match status" value="1"/>
</dbReference>
<keyword evidence="13" id="KW-0067">ATP-binding</keyword>
<evidence type="ECO:0000259" key="27">
    <source>
        <dbReference type="PROSITE" id="PS50526"/>
    </source>
</evidence>